<gene>
    <name evidence="3" type="primary">HMGCS1</name>
    <name evidence="3" type="ORF">g.42839</name>
</gene>
<dbReference type="Pfam" id="PF08540">
    <property type="entry name" value="HMG_CoA_synt_C"/>
    <property type="match status" value="1"/>
</dbReference>
<feature type="domain" description="Hydroxymethylglutaryl-coenzyme A synthase C-terminal" evidence="2">
    <location>
        <begin position="10"/>
        <end position="114"/>
    </location>
</feature>
<dbReference type="SUPFAM" id="SSF53901">
    <property type="entry name" value="Thiolase-like"/>
    <property type="match status" value="1"/>
</dbReference>
<protein>
    <submittedName>
        <fullName evidence="3">Hydroxymethylglutaryl-CoA synthase, cytoplasmic</fullName>
    </submittedName>
</protein>
<evidence type="ECO:0000259" key="2">
    <source>
        <dbReference type="Pfam" id="PF08540"/>
    </source>
</evidence>
<name>A0A2S2R6I0_9HEMI</name>
<dbReference type="Gene3D" id="3.40.47.10">
    <property type="match status" value="1"/>
</dbReference>
<accession>A0A2S2R6I0</accession>
<reference evidence="3" key="1">
    <citation type="submission" date="2018-04" db="EMBL/GenBank/DDBJ databases">
        <title>Transcriptome assembly of Sipha flava.</title>
        <authorList>
            <person name="Scully E.D."/>
            <person name="Geib S.M."/>
            <person name="Palmer N.A."/>
            <person name="Koch K."/>
            <person name="Bradshaw J."/>
            <person name="Heng-Moss T."/>
            <person name="Sarath G."/>
        </authorList>
    </citation>
    <scope>NUCLEOTIDE SEQUENCE</scope>
</reference>
<dbReference type="GO" id="GO:0004421">
    <property type="term" value="F:hydroxymethylglutaryl-CoA synthase activity"/>
    <property type="evidence" value="ECO:0007669"/>
    <property type="project" value="InterPro"/>
</dbReference>
<organism evidence="3">
    <name type="scientific">Sipha flava</name>
    <name type="common">yellow sugarcane aphid</name>
    <dbReference type="NCBI Taxonomy" id="143950"/>
    <lineage>
        <taxon>Eukaryota</taxon>
        <taxon>Metazoa</taxon>
        <taxon>Ecdysozoa</taxon>
        <taxon>Arthropoda</taxon>
        <taxon>Hexapoda</taxon>
        <taxon>Insecta</taxon>
        <taxon>Pterygota</taxon>
        <taxon>Neoptera</taxon>
        <taxon>Paraneoptera</taxon>
        <taxon>Hemiptera</taxon>
        <taxon>Sternorrhyncha</taxon>
        <taxon>Aphidomorpha</taxon>
        <taxon>Aphidoidea</taxon>
        <taxon>Aphididae</taxon>
        <taxon>Sipha</taxon>
    </lineage>
</organism>
<proteinExistence type="predicted"/>
<dbReference type="GO" id="GO:0006084">
    <property type="term" value="P:acetyl-CoA metabolic process"/>
    <property type="evidence" value="ECO:0007669"/>
    <property type="project" value="InterPro"/>
</dbReference>
<dbReference type="InterPro" id="IPR016039">
    <property type="entry name" value="Thiolase-like"/>
</dbReference>
<sequence>MHKLYILTGAGLRASHMDDTYDFYKGNMHTNYPLVDGKLSVQCYFEALYNCYCLYRKKFLNKFANDNETNTSSKSVLQHFDAIIFHSPYGKLVRKAFTWLTLHDLQIDANFYKKNSNLLKYK</sequence>
<dbReference type="PANTHER" id="PTHR43323">
    <property type="entry name" value="3-HYDROXY-3-METHYLGLUTARYL COENZYME A SYNTHASE"/>
    <property type="match status" value="1"/>
</dbReference>
<dbReference type="OrthoDB" id="1269963at2759"/>
<dbReference type="GO" id="GO:0010142">
    <property type="term" value="P:farnesyl diphosphate biosynthetic process, mevalonate pathway"/>
    <property type="evidence" value="ECO:0007669"/>
    <property type="project" value="InterPro"/>
</dbReference>
<keyword evidence="1" id="KW-0808">Transferase</keyword>
<dbReference type="PANTHER" id="PTHR43323:SF2">
    <property type="entry name" value="HYDROXYMETHYLGLUTARYL-COA SYNTHASE"/>
    <property type="match status" value="1"/>
</dbReference>
<evidence type="ECO:0000256" key="1">
    <source>
        <dbReference type="ARBA" id="ARBA00022679"/>
    </source>
</evidence>
<dbReference type="AlphaFoldDB" id="A0A2S2R6I0"/>
<dbReference type="EMBL" id="GGMS01016402">
    <property type="protein sequence ID" value="MBY85605.1"/>
    <property type="molecule type" value="Transcribed_RNA"/>
</dbReference>
<evidence type="ECO:0000313" key="3">
    <source>
        <dbReference type="EMBL" id="MBY85605.1"/>
    </source>
</evidence>
<dbReference type="InterPro" id="IPR013746">
    <property type="entry name" value="HMG_CoA_synt_C_dom"/>
</dbReference>